<dbReference type="SUPFAM" id="SSF81321">
    <property type="entry name" value="Family A G protein-coupled receptor-like"/>
    <property type="match status" value="1"/>
</dbReference>
<dbReference type="EMBL" id="MTYJ01000228">
    <property type="protein sequence ID" value="OWA51470.1"/>
    <property type="molecule type" value="Genomic_DNA"/>
</dbReference>
<dbReference type="GO" id="GO:0042923">
    <property type="term" value="F:neuropeptide binding"/>
    <property type="evidence" value="ECO:0007669"/>
    <property type="project" value="TreeGrafter"/>
</dbReference>
<reference evidence="14" key="1">
    <citation type="submission" date="2017-01" db="EMBL/GenBank/DDBJ databases">
        <title>Comparative genomics of anhydrobiosis in the tardigrade Hypsibius dujardini.</title>
        <authorList>
            <person name="Yoshida Y."/>
            <person name="Koutsovoulos G."/>
            <person name="Laetsch D."/>
            <person name="Stevens L."/>
            <person name="Kumar S."/>
            <person name="Horikawa D."/>
            <person name="Ishino K."/>
            <person name="Komine S."/>
            <person name="Tomita M."/>
            <person name="Blaxter M."/>
            <person name="Arakawa K."/>
        </authorList>
    </citation>
    <scope>NUCLEOTIDE SEQUENCE [LARGE SCALE GENOMIC DNA]</scope>
    <source>
        <strain evidence="14">Z151</strain>
    </source>
</reference>
<feature type="transmembrane region" description="Helical" evidence="11">
    <location>
        <begin position="139"/>
        <end position="164"/>
    </location>
</feature>
<dbReference type="PROSITE" id="PS50262">
    <property type="entry name" value="G_PROTEIN_RECEP_F1_2"/>
    <property type="match status" value="1"/>
</dbReference>
<comment type="subcellular location">
    <subcellularLocation>
        <location evidence="1">Membrane</location>
        <topology evidence="1">Multi-pass membrane protein</topology>
    </subcellularLocation>
</comment>
<evidence type="ECO:0000256" key="5">
    <source>
        <dbReference type="ARBA" id="ARBA00023136"/>
    </source>
</evidence>
<evidence type="ECO:0000256" key="2">
    <source>
        <dbReference type="ARBA" id="ARBA00022692"/>
    </source>
</evidence>
<evidence type="ECO:0000256" key="10">
    <source>
        <dbReference type="ARBA" id="ARBA00025478"/>
    </source>
</evidence>
<evidence type="ECO:0000256" key="9">
    <source>
        <dbReference type="ARBA" id="ARBA00023224"/>
    </source>
</evidence>
<dbReference type="PANTHER" id="PTHR24235:SF29">
    <property type="entry name" value="GH23382P"/>
    <property type="match status" value="1"/>
</dbReference>
<keyword evidence="14" id="KW-1185">Reference proteome</keyword>
<keyword evidence="3 11" id="KW-1133">Transmembrane helix</keyword>
<evidence type="ECO:0000256" key="11">
    <source>
        <dbReference type="SAM" id="Phobius"/>
    </source>
</evidence>
<proteinExistence type="predicted"/>
<feature type="transmembrane region" description="Helical" evidence="11">
    <location>
        <begin position="359"/>
        <end position="383"/>
    </location>
</feature>
<evidence type="ECO:0000256" key="1">
    <source>
        <dbReference type="ARBA" id="ARBA00004141"/>
    </source>
</evidence>
<dbReference type="GO" id="GO:0008188">
    <property type="term" value="F:neuropeptide receptor activity"/>
    <property type="evidence" value="ECO:0007669"/>
    <property type="project" value="InterPro"/>
</dbReference>
<evidence type="ECO:0000256" key="6">
    <source>
        <dbReference type="ARBA" id="ARBA00023157"/>
    </source>
</evidence>
<feature type="domain" description="G-protein coupled receptors family 1 profile" evidence="12">
    <location>
        <begin position="118"/>
        <end position="380"/>
    </location>
</feature>
<dbReference type="InterPro" id="IPR000276">
    <property type="entry name" value="GPCR_Rhodpsn"/>
</dbReference>
<keyword evidence="6" id="KW-1015">Disulfide bond</keyword>
<dbReference type="GO" id="GO:0043005">
    <property type="term" value="C:neuron projection"/>
    <property type="evidence" value="ECO:0007669"/>
    <property type="project" value="TreeGrafter"/>
</dbReference>
<keyword evidence="4" id="KW-0297">G-protein coupled receptor</keyword>
<name>A0A9X6RL18_HYPEX</name>
<organism evidence="13 14">
    <name type="scientific">Hypsibius exemplaris</name>
    <name type="common">Freshwater tardigrade</name>
    <dbReference type="NCBI Taxonomy" id="2072580"/>
    <lineage>
        <taxon>Eukaryota</taxon>
        <taxon>Metazoa</taxon>
        <taxon>Ecdysozoa</taxon>
        <taxon>Tardigrada</taxon>
        <taxon>Eutardigrada</taxon>
        <taxon>Parachela</taxon>
        <taxon>Hypsibioidea</taxon>
        <taxon>Hypsibiidae</taxon>
        <taxon>Hypsibius</taxon>
    </lineage>
</organism>
<evidence type="ECO:0000256" key="8">
    <source>
        <dbReference type="ARBA" id="ARBA00023180"/>
    </source>
</evidence>
<evidence type="ECO:0000256" key="3">
    <source>
        <dbReference type="ARBA" id="ARBA00022989"/>
    </source>
</evidence>
<dbReference type="PRINTS" id="PR00237">
    <property type="entry name" value="GPCRRHODOPSN"/>
</dbReference>
<dbReference type="GO" id="GO:0005886">
    <property type="term" value="C:plasma membrane"/>
    <property type="evidence" value="ECO:0007669"/>
    <property type="project" value="TreeGrafter"/>
</dbReference>
<protein>
    <submittedName>
        <fullName evidence="13">G-protein coupled receptor 83</fullName>
    </submittedName>
</protein>
<keyword evidence="7 13" id="KW-0675">Receptor</keyword>
<evidence type="ECO:0000256" key="7">
    <source>
        <dbReference type="ARBA" id="ARBA00023170"/>
    </source>
</evidence>
<feature type="transmembrane region" description="Helical" evidence="11">
    <location>
        <begin position="217"/>
        <end position="237"/>
    </location>
</feature>
<evidence type="ECO:0000313" key="13">
    <source>
        <dbReference type="EMBL" id="OWA51470.1"/>
    </source>
</evidence>
<feature type="transmembrane region" description="Helical" evidence="11">
    <location>
        <begin position="176"/>
        <end position="197"/>
    </location>
</feature>
<evidence type="ECO:0000256" key="4">
    <source>
        <dbReference type="ARBA" id="ARBA00023040"/>
    </source>
</evidence>
<comment type="caution">
    <text evidence="13">The sequence shown here is derived from an EMBL/GenBank/DDBJ whole genome shotgun (WGS) entry which is preliminary data.</text>
</comment>
<feature type="transmembrane region" description="Helical" evidence="11">
    <location>
        <begin position="98"/>
        <end position="127"/>
    </location>
</feature>
<evidence type="ECO:0000313" key="14">
    <source>
        <dbReference type="Proteomes" id="UP000192578"/>
    </source>
</evidence>
<evidence type="ECO:0000259" key="12">
    <source>
        <dbReference type="PROSITE" id="PS50262"/>
    </source>
</evidence>
<sequence>MNALFLNGGLRDMGPNSTFDGADVLSRIKACLNDANCAQINPADDLHFRQSSSADDAELEVSFEKLRNSVTKFANQSDLLAEQAGALSDMPFPVKLDAAYFAGICCAYALIIIVSILGNLLVCYVIVKMRRMHTVTNAFILNLAVSDLLITCLNIPFSLVRLLMDDWPLGQVMCQLLPFVQVTAVYVSSWTMVCIAYDRLRVIVFPLRPRLTFRAGIVMIMVMWILSSAVSAPYAVFHQVIQFQFAKATKLCAAMYPSGSDFRQYLSLGTFLLQFFLPLNIAGFCYGIIGLNLWSTKAILKASGNRQNNHMSSILRNRQRTIKMLVAVVMVFAGFWLPISLYHLTRDFNPQNDASNHNVFVFVVLHWLAMSSVAYNPGIYCCWNACYRTQAKRIWRHIFRCSSCCSCCSSSCLRGKNYSPSTEPSHKVQIEGLIVRFNRKPADYPLNGSAEFNSQRSFNWDSINGVKEIVHLQEGKRTYSPGQGVAL</sequence>
<dbReference type="PRINTS" id="PR01570">
    <property type="entry name" value="NPFFRECEPTOR"/>
</dbReference>
<dbReference type="InterPro" id="IPR017452">
    <property type="entry name" value="GPCR_Rhodpsn_7TM"/>
</dbReference>
<feature type="transmembrane region" description="Helical" evidence="11">
    <location>
        <begin position="321"/>
        <end position="339"/>
    </location>
</feature>
<dbReference type="Pfam" id="PF00001">
    <property type="entry name" value="7tm_1"/>
    <property type="match status" value="1"/>
</dbReference>
<dbReference type="Proteomes" id="UP000192578">
    <property type="component" value="Unassembled WGS sequence"/>
</dbReference>
<keyword evidence="5 11" id="KW-0472">Membrane</keyword>
<dbReference type="PANTHER" id="PTHR24235">
    <property type="entry name" value="NEUROPEPTIDE Y RECEPTOR"/>
    <property type="match status" value="1"/>
</dbReference>
<keyword evidence="9" id="KW-0807">Transducer</keyword>
<dbReference type="OrthoDB" id="10037617at2759"/>
<keyword evidence="8" id="KW-0325">Glycoprotein</keyword>
<dbReference type="Gene3D" id="1.20.1070.10">
    <property type="entry name" value="Rhodopsin 7-helix transmembrane proteins"/>
    <property type="match status" value="1"/>
</dbReference>
<dbReference type="InterPro" id="IPR005395">
    <property type="entry name" value="NPFF_rcpt"/>
</dbReference>
<accession>A0A9X6RL18</accession>
<feature type="transmembrane region" description="Helical" evidence="11">
    <location>
        <begin position="275"/>
        <end position="300"/>
    </location>
</feature>
<dbReference type="AlphaFoldDB" id="A0A9X6RL18"/>
<gene>
    <name evidence="13" type="ORF">BV898_15951</name>
</gene>
<comment type="function">
    <text evidence="10">Receptor for NPAF (A-18-F-amide) and NPFF (F-8-F-amide) neuropeptides, also known as morphine-modulating peptides. Can also be activated by a variety of naturally occurring or synthetic FMRF-amide like ligands. This receptor mediates its action by association with G proteins that activate a phosphatidylinositol-calcium second messenger system.</text>
</comment>
<keyword evidence="2 11" id="KW-0812">Transmembrane</keyword>